<sequence length="107" mass="11981">MVETEHLRLELQMVETERVRLSLMEEKLVDVLQLLQRLRDLNISKRALGKMLLNALDQNPSQEGTRGTLAILDTLHQALVGCELLQRNPSAPASKAPAHTNPFLVSC</sequence>
<gene>
    <name evidence="1" type="ORF">rCG_64253</name>
</gene>
<proteinExistence type="predicted"/>
<protein>
    <submittedName>
        <fullName evidence="1">RCG64253</fullName>
    </submittedName>
</protein>
<dbReference type="InterPro" id="IPR031601">
    <property type="entry name" value="CCD48"/>
</dbReference>
<evidence type="ECO:0000313" key="2">
    <source>
        <dbReference type="Proteomes" id="UP000234681"/>
    </source>
</evidence>
<evidence type="ECO:0000313" key="1">
    <source>
        <dbReference type="EMBL" id="EDL91284.1"/>
    </source>
</evidence>
<dbReference type="Proteomes" id="UP000234681">
    <property type="component" value="Chromosome 4"/>
</dbReference>
<accession>A6IB16</accession>
<dbReference type="EMBL" id="CH473957">
    <property type="protein sequence ID" value="EDL91284.1"/>
    <property type="molecule type" value="Genomic_DNA"/>
</dbReference>
<dbReference type="Pfam" id="PF15799">
    <property type="entry name" value="CCD48"/>
    <property type="match status" value="1"/>
</dbReference>
<name>A6IB16_RAT</name>
<reference evidence="2" key="1">
    <citation type="submission" date="2005-09" db="EMBL/GenBank/DDBJ databases">
        <authorList>
            <person name="Mural R.J."/>
            <person name="Li P.W."/>
            <person name="Adams M.D."/>
            <person name="Amanatides P.G."/>
            <person name="Baden-Tillson H."/>
            <person name="Barnstead M."/>
            <person name="Chin S.H."/>
            <person name="Dew I."/>
            <person name="Evans C.A."/>
            <person name="Ferriera S."/>
            <person name="Flanigan M."/>
            <person name="Fosler C."/>
            <person name="Glodek A."/>
            <person name="Gu Z."/>
            <person name="Holt R.A."/>
            <person name="Jennings D."/>
            <person name="Kraft C.L."/>
            <person name="Lu F."/>
            <person name="Nguyen T."/>
            <person name="Nusskern D.R."/>
            <person name="Pfannkoch C.M."/>
            <person name="Sitter C."/>
            <person name="Sutton G.G."/>
            <person name="Venter J.C."/>
            <person name="Wang Z."/>
            <person name="Woodage T."/>
            <person name="Zheng X.H."/>
            <person name="Zhong F."/>
        </authorList>
    </citation>
    <scope>NUCLEOTIDE SEQUENCE [LARGE SCALE GENOMIC DNA]</scope>
    <source>
        <strain>BN</strain>
        <strain evidence="2">Sprague-Dawley</strain>
    </source>
</reference>
<organism evidence="1 2">
    <name type="scientific">Rattus norvegicus</name>
    <name type="common">Rat</name>
    <dbReference type="NCBI Taxonomy" id="10116"/>
    <lineage>
        <taxon>Eukaryota</taxon>
        <taxon>Metazoa</taxon>
        <taxon>Chordata</taxon>
        <taxon>Craniata</taxon>
        <taxon>Vertebrata</taxon>
        <taxon>Euteleostomi</taxon>
        <taxon>Mammalia</taxon>
        <taxon>Eutheria</taxon>
        <taxon>Euarchontoglires</taxon>
        <taxon>Glires</taxon>
        <taxon>Rodentia</taxon>
        <taxon>Myomorpha</taxon>
        <taxon>Muroidea</taxon>
        <taxon>Muridae</taxon>
        <taxon>Murinae</taxon>
        <taxon>Rattus</taxon>
    </lineage>
</organism>
<dbReference type="AlphaFoldDB" id="A6IB16"/>